<dbReference type="EMBL" id="CAFBLP010000008">
    <property type="protein sequence ID" value="CAB4864816.1"/>
    <property type="molecule type" value="Genomic_DNA"/>
</dbReference>
<dbReference type="InterPro" id="IPR052389">
    <property type="entry name" value="Sec_Metab_Biosynth-Assoc"/>
</dbReference>
<dbReference type="AlphaFoldDB" id="A0A6J7D391"/>
<dbReference type="InterPro" id="IPR029069">
    <property type="entry name" value="HotDog_dom_sf"/>
</dbReference>
<dbReference type="Pfam" id="PF20789">
    <property type="entry name" value="4HBT_3C"/>
    <property type="match status" value="1"/>
</dbReference>
<dbReference type="PANTHER" id="PTHR38110">
    <property type="entry name" value="CHROMOSOME 23, WHOLE GENOME SHOTGUN SEQUENCE"/>
    <property type="match status" value="1"/>
</dbReference>
<accession>A0A6J7D391</accession>
<dbReference type="PANTHER" id="PTHR38110:SF1">
    <property type="entry name" value="THIOESTERASE DOMAIN-CONTAINING PROTEIN"/>
    <property type="match status" value="1"/>
</dbReference>
<dbReference type="InterPro" id="IPR042171">
    <property type="entry name" value="Acyl-CoA_hotdog"/>
</dbReference>
<organism evidence="3">
    <name type="scientific">freshwater metagenome</name>
    <dbReference type="NCBI Taxonomy" id="449393"/>
    <lineage>
        <taxon>unclassified sequences</taxon>
        <taxon>metagenomes</taxon>
        <taxon>ecological metagenomes</taxon>
    </lineage>
</organism>
<reference evidence="3" key="1">
    <citation type="submission" date="2020-05" db="EMBL/GenBank/DDBJ databases">
        <authorList>
            <person name="Chiriac C."/>
            <person name="Salcher M."/>
            <person name="Ghai R."/>
            <person name="Kavagutti S V."/>
        </authorList>
    </citation>
    <scope>NUCLEOTIDE SEQUENCE</scope>
</reference>
<proteinExistence type="predicted"/>
<protein>
    <submittedName>
        <fullName evidence="3">Unannotated protein</fullName>
    </submittedName>
</protein>
<feature type="domain" description="Acyl-CoA thioesterase-like N-terminal HotDog" evidence="1">
    <location>
        <begin position="25"/>
        <end position="107"/>
    </location>
</feature>
<name>A0A6J7D391_9ZZZZ</name>
<dbReference type="InterPro" id="IPR049449">
    <property type="entry name" value="TesB_ACOT8-like_N"/>
</dbReference>
<dbReference type="Gene3D" id="2.40.160.210">
    <property type="entry name" value="Acyl-CoA thioesterase, double hotdog domain"/>
    <property type="match status" value="1"/>
</dbReference>
<feature type="domain" description="Acyl-CoA thioesterase-like C-terminal" evidence="2">
    <location>
        <begin position="130"/>
        <end position="264"/>
    </location>
</feature>
<dbReference type="InterPro" id="IPR049450">
    <property type="entry name" value="ACOT8-like_C"/>
</dbReference>
<evidence type="ECO:0000313" key="3">
    <source>
        <dbReference type="EMBL" id="CAB4864816.1"/>
    </source>
</evidence>
<dbReference type="SUPFAM" id="SSF54637">
    <property type="entry name" value="Thioesterase/thiol ester dehydrase-isomerase"/>
    <property type="match status" value="2"/>
</dbReference>
<gene>
    <name evidence="3" type="ORF">UFOPK3376_00475</name>
</gene>
<evidence type="ECO:0000259" key="2">
    <source>
        <dbReference type="Pfam" id="PF20789"/>
    </source>
</evidence>
<evidence type="ECO:0000259" key="1">
    <source>
        <dbReference type="Pfam" id="PF13622"/>
    </source>
</evidence>
<dbReference type="Pfam" id="PF13622">
    <property type="entry name" value="4HBT_3"/>
    <property type="match status" value="1"/>
</dbReference>
<sequence>MPFEFDTATQLSPTATPGTFDGAIHPGWDINGNANGGYLMALAARAMRDESGRPDPISVTAHYLAPGPAGPVTVQAATVKTGRQLVTMTGSMRQGGRELLRLLGSFGDVAAMSGGYQHTTLVAPDLPPREQCIQHSSARATVTVALADRLHIWFRPEQVPFAPGPKSNIAVIEGWAELADGRPFDMLSLLLVADGFPPPVFHLDMPAGWVPTIELTVHLRGVPAPGPVRCRFHSEIVQNGFLQEDGVVWDSNGQLVAQSRQLALLPRS</sequence>